<evidence type="ECO:0000313" key="8">
    <source>
        <dbReference type="Proteomes" id="UP000694397"/>
    </source>
</evidence>
<sequence>PFPSTCFITSSQHDVCERMEELRKRRVSQDLETEILGFSSAVSTPETERNTVCIALDFKVTQPPWPSLGKWDGKKKNKSFWQNFRKSQKGAMRHMSKGEDIGYLASEITMSDEERIQLMMMVKERMITVEEALARLKEYETQSRQPSIPDTVAYADGTSPSVKESSTCNSQEQSDDELDDCVKFKRLHKLVNSTRRVKKKLIKVEEGRKPGAEGMIQSLDDVSVLYSGVLKTPPKPPDDPSVSWLGQQVFPGGPSEGLSTSPSSTSLDTWSLGRSSSSQGLARPCGVNTSGDPGAVGGARGSGSSFSETEGGWKEECKVSRSLTDGEMRKALSPLAHGRTCSFGGFDLSNRSLHVVSSHDPVSKTGRDAGVGDTVKSPSTPRISLGKKVKETVKKHISKKYSTSVSEQSSPEGTASSPQSPQLSTNSVEKPRLKAVGSVESLRSSLSGQSSMSGQTVSTTDSSASNRESVKSEDGDEEELPYRGPFCGRARVHTDFTPSPYDTDSLKLKKGDVIDIISKPPMGTWMGLLNNKVGTFKFIYVDVLSEEPEKPKRSVRRRRRKGRPPKPTSVEELLERINLKEYMATFLFNGYEELDTFRLLEEEDLDELNIRDPRHRTVLLTAVELLQEYDSDDSDHPGHSGSKEQLLLEGEDPAGTSPRDSGCYASNENLENGKSRKLSRGSLAGVRSEYPTLPVTEATRPAQQAKKEPRVNNLSSIKYFAEGRHRLAKSLYRMRTSVSCSYEDLRRLSLAEALWGRSHSLGDLPRVEGFDIKDVQGLRAPNGKASMPCPLQSVVKPPLSSHQSSTPIHSSRLPLSLDLPSRSPLPRPQSAGAELNEVASKGVPPPRVYPKKPPVPPPVPIKKSKEPLTNGVRAAATPTRSPNAPPPPAKPSKAVIPPTCPSEETDPAPAAPPAWLSDLPESACPQVRRARSITGKKITHTKTADLHSLLEEKLTSEGIDLTEEPYSDKHGRCGIPPSLLQRYSEELGQPAKEVASAMDQIRVKLLRKEHRMAIPLGGLTELCRKSVSPGHVGTVADWLVSIGLPMYIHTFAVAGYSSLDQISSLTESEVLGAGVREERHVQLLLGAAHLVHVPSTHQ</sequence>
<dbReference type="Proteomes" id="UP000694397">
    <property type="component" value="Chromosome 15"/>
</dbReference>
<feature type="domain" description="SAM" evidence="6">
    <location>
        <begin position="1034"/>
        <end position="1094"/>
    </location>
</feature>
<feature type="region of interest" description="Disordered" evidence="4">
    <location>
        <begin position="781"/>
        <end position="910"/>
    </location>
</feature>
<keyword evidence="8" id="KW-1185">Reference proteome</keyword>
<gene>
    <name evidence="7" type="primary">SASH1</name>
    <name evidence="7" type="synonym">LOC108921952</name>
</gene>
<dbReference type="SUPFAM" id="SSF47769">
    <property type="entry name" value="SAM/Pointed domain"/>
    <property type="match status" value="2"/>
</dbReference>
<dbReference type="InterPro" id="IPR035720">
    <property type="entry name" value="SASH1_SH3"/>
</dbReference>
<dbReference type="InterPro" id="IPR021090">
    <property type="entry name" value="SPIDER"/>
</dbReference>
<feature type="compositionally biased region" description="Low complexity" evidence="4">
    <location>
        <begin position="873"/>
        <end position="882"/>
    </location>
</feature>
<feature type="compositionally biased region" description="Low complexity" evidence="4">
    <location>
        <begin position="436"/>
        <end position="455"/>
    </location>
</feature>
<feature type="compositionally biased region" description="Basic residues" evidence="4">
    <location>
        <begin position="553"/>
        <end position="564"/>
    </location>
</feature>
<feature type="compositionally biased region" description="Pro residues" evidence="4">
    <location>
        <begin position="843"/>
        <end position="860"/>
    </location>
</feature>
<feature type="compositionally biased region" description="Low complexity" evidence="4">
    <location>
        <begin position="251"/>
        <end position="272"/>
    </location>
</feature>
<accession>A0A8C9UAM9</accession>
<organism evidence="7 8">
    <name type="scientific">Scleropages formosus</name>
    <name type="common">Asian bonytongue</name>
    <name type="synonym">Osteoglossum formosum</name>
    <dbReference type="NCBI Taxonomy" id="113540"/>
    <lineage>
        <taxon>Eukaryota</taxon>
        <taxon>Metazoa</taxon>
        <taxon>Chordata</taxon>
        <taxon>Craniata</taxon>
        <taxon>Vertebrata</taxon>
        <taxon>Euteleostomi</taxon>
        <taxon>Actinopterygii</taxon>
        <taxon>Neopterygii</taxon>
        <taxon>Teleostei</taxon>
        <taxon>Osteoglossocephala</taxon>
        <taxon>Osteoglossomorpha</taxon>
        <taxon>Osteoglossiformes</taxon>
        <taxon>Osteoglossidae</taxon>
        <taxon>Scleropages</taxon>
    </lineage>
</organism>
<dbReference type="GeneTree" id="ENSGT00940000156778"/>
<feature type="compositionally biased region" description="Polar residues" evidence="4">
    <location>
        <begin position="456"/>
        <end position="467"/>
    </location>
</feature>
<dbReference type="InterPro" id="IPR013761">
    <property type="entry name" value="SAM/pointed_sf"/>
</dbReference>
<proteinExistence type="predicted"/>
<feature type="region of interest" description="Disordered" evidence="4">
    <location>
        <begin position="650"/>
        <end position="710"/>
    </location>
</feature>
<dbReference type="InterPro" id="IPR058666">
    <property type="entry name" value="SASH1/NUB1_homeodomain"/>
</dbReference>
<dbReference type="InterPro" id="IPR036028">
    <property type="entry name" value="SH3-like_dom_sf"/>
</dbReference>
<evidence type="ECO:0000256" key="4">
    <source>
        <dbReference type="SAM" id="MobiDB-lite"/>
    </source>
</evidence>
<dbReference type="SMART" id="SM00326">
    <property type="entry name" value="SH3"/>
    <property type="match status" value="1"/>
</dbReference>
<evidence type="ECO:0000313" key="7">
    <source>
        <dbReference type="Ensembl" id="ENSSFOP00015061426.1"/>
    </source>
</evidence>
<reference evidence="7 8" key="1">
    <citation type="submission" date="2019-04" db="EMBL/GenBank/DDBJ databases">
        <authorList>
            <consortium name="Wellcome Sanger Institute Data Sharing"/>
        </authorList>
    </citation>
    <scope>NUCLEOTIDE SEQUENCE [LARGE SCALE GENOMIC DNA]</scope>
</reference>
<feature type="compositionally biased region" description="Polar residues" evidence="4">
    <location>
        <begin position="400"/>
        <end position="428"/>
    </location>
</feature>
<feature type="region of interest" description="Disordered" evidence="4">
    <location>
        <begin position="231"/>
        <end position="314"/>
    </location>
</feature>
<dbReference type="Pfam" id="PF07653">
    <property type="entry name" value="SH3_2"/>
    <property type="match status" value="1"/>
</dbReference>
<name>A0A8C9UAM9_SCLFO</name>
<dbReference type="PROSITE" id="PS50002">
    <property type="entry name" value="SH3"/>
    <property type="match status" value="1"/>
</dbReference>
<reference evidence="7" key="3">
    <citation type="submission" date="2025-09" db="UniProtKB">
        <authorList>
            <consortium name="Ensembl"/>
        </authorList>
    </citation>
    <scope>IDENTIFICATION</scope>
</reference>
<dbReference type="FunFam" id="2.30.30.40:FF:000021">
    <property type="entry name" value="Putative sam and sh3 domain-containing protein 1"/>
    <property type="match status" value="1"/>
</dbReference>
<evidence type="ECO:0000256" key="2">
    <source>
        <dbReference type="ARBA" id="ARBA00022553"/>
    </source>
</evidence>
<dbReference type="Pfam" id="PF12485">
    <property type="entry name" value="SPIDER"/>
    <property type="match status" value="1"/>
</dbReference>
<dbReference type="SMART" id="SM00454">
    <property type="entry name" value="SAM"/>
    <property type="match status" value="2"/>
</dbReference>
<dbReference type="AlphaFoldDB" id="A0A8C9UAM9"/>
<dbReference type="PANTHER" id="PTHR12301:SF3">
    <property type="entry name" value="SAM AND SH3 DOMAIN-CONTAINING PROTEIN 1"/>
    <property type="match status" value="1"/>
</dbReference>
<dbReference type="Pfam" id="PF00536">
    <property type="entry name" value="SAM_1"/>
    <property type="match status" value="2"/>
</dbReference>
<keyword evidence="2" id="KW-0597">Phosphoprotein</keyword>
<dbReference type="SUPFAM" id="SSF50044">
    <property type="entry name" value="SH3-domain"/>
    <property type="match status" value="1"/>
</dbReference>
<feature type="region of interest" description="Disordered" evidence="4">
    <location>
        <begin position="550"/>
        <end position="569"/>
    </location>
</feature>
<dbReference type="PANTHER" id="PTHR12301">
    <property type="entry name" value="SAM-DOMAIN, SH3 AND NUCLEAR LOCALIZATION SIGNALS PROTEIN RELATED"/>
    <property type="match status" value="1"/>
</dbReference>
<evidence type="ECO:0000259" key="5">
    <source>
        <dbReference type="PROSITE" id="PS50002"/>
    </source>
</evidence>
<dbReference type="InterPro" id="IPR051725">
    <property type="entry name" value="SAM-SH3_domain_protein"/>
</dbReference>
<feature type="compositionally biased region" description="Low complexity" evidence="4">
    <location>
        <begin position="800"/>
        <end position="824"/>
    </location>
</feature>
<protein>
    <submittedName>
        <fullName evidence="7">SAM and SH3 domain containing 1</fullName>
    </submittedName>
</protein>
<dbReference type="PROSITE" id="PS50105">
    <property type="entry name" value="SAM_DOMAIN"/>
    <property type="match status" value="2"/>
</dbReference>
<dbReference type="Gene3D" id="2.30.30.40">
    <property type="entry name" value="SH3 Domains"/>
    <property type="match status" value="1"/>
</dbReference>
<keyword evidence="1 3" id="KW-0728">SH3 domain</keyword>
<feature type="domain" description="SH3" evidence="5">
    <location>
        <begin position="485"/>
        <end position="546"/>
    </location>
</feature>
<feature type="domain" description="SAM" evidence="6">
    <location>
        <begin position="565"/>
        <end position="629"/>
    </location>
</feature>
<evidence type="ECO:0000256" key="1">
    <source>
        <dbReference type="ARBA" id="ARBA00022443"/>
    </source>
</evidence>
<dbReference type="Pfam" id="PF26285">
    <property type="entry name" value="SASH1_Homeodomain"/>
    <property type="match status" value="1"/>
</dbReference>
<dbReference type="InterPro" id="IPR001660">
    <property type="entry name" value="SAM"/>
</dbReference>
<feature type="region of interest" description="Disordered" evidence="4">
    <location>
        <begin position="358"/>
        <end position="486"/>
    </location>
</feature>
<evidence type="ECO:0000259" key="6">
    <source>
        <dbReference type="PROSITE" id="PS50105"/>
    </source>
</evidence>
<dbReference type="CDD" id="cd11967">
    <property type="entry name" value="SH3_SASH1"/>
    <property type="match status" value="1"/>
</dbReference>
<dbReference type="InterPro" id="IPR001452">
    <property type="entry name" value="SH3_domain"/>
</dbReference>
<dbReference type="Ensembl" id="ENSSFOT00015051145.1">
    <property type="protein sequence ID" value="ENSSFOP00015061426.1"/>
    <property type="gene ID" value="ENSSFOG00015012991.2"/>
</dbReference>
<dbReference type="Gene3D" id="1.10.150.50">
    <property type="entry name" value="Transcription Factor, Ets-1"/>
    <property type="match status" value="2"/>
</dbReference>
<evidence type="ECO:0000256" key="3">
    <source>
        <dbReference type="PROSITE-ProRule" id="PRU00192"/>
    </source>
</evidence>
<reference evidence="7" key="2">
    <citation type="submission" date="2025-08" db="UniProtKB">
        <authorList>
            <consortium name="Ensembl"/>
        </authorList>
    </citation>
    <scope>IDENTIFICATION</scope>
</reference>